<evidence type="ECO:0000256" key="7">
    <source>
        <dbReference type="ARBA" id="ARBA00022989"/>
    </source>
</evidence>
<comment type="function">
    <text evidence="10">Polymerizes chitin, a structural polymer of the cell wall and septum, by transferring the sugar moiety of UDP-GlcNAc to the non-reducing end of the growing chitin polymer.</text>
</comment>
<proteinExistence type="inferred from homology"/>
<dbReference type="GO" id="GO:0005886">
    <property type="term" value="C:plasma membrane"/>
    <property type="evidence" value="ECO:0007669"/>
    <property type="project" value="UniProtKB-SubCell"/>
</dbReference>
<dbReference type="EMBL" id="CAJVQA010036850">
    <property type="protein sequence ID" value="CAG8809094.1"/>
    <property type="molecule type" value="Genomic_DNA"/>
</dbReference>
<protein>
    <recommendedName>
        <fullName evidence="2 10">Chitin synthase</fullName>
        <ecNumber evidence="2 10">2.4.1.16</ecNumber>
    </recommendedName>
</protein>
<accession>A0A9N9PCJ0</accession>
<dbReference type="EC" id="2.4.1.16" evidence="2 10"/>
<evidence type="ECO:0000256" key="5">
    <source>
        <dbReference type="ARBA" id="ARBA00022679"/>
    </source>
</evidence>
<dbReference type="GO" id="GO:0030428">
    <property type="term" value="C:cell septum"/>
    <property type="evidence" value="ECO:0007669"/>
    <property type="project" value="TreeGrafter"/>
</dbReference>
<dbReference type="InterPro" id="IPR013616">
    <property type="entry name" value="Chitin_synth_N"/>
</dbReference>
<keyword evidence="9 10" id="KW-0961">Cell wall biogenesis/degradation</keyword>
<comment type="subcellular location">
    <subcellularLocation>
        <location evidence="1 10">Cell membrane</location>
        <topology evidence="1 10">Multi-pass membrane protein</topology>
    </subcellularLocation>
</comment>
<gene>
    <name evidence="12" type="ORF">CPELLU_LOCUS18448</name>
</gene>
<dbReference type="GO" id="GO:0071555">
    <property type="term" value="P:cell wall organization"/>
    <property type="evidence" value="ECO:0007669"/>
    <property type="project" value="UniProtKB-KW"/>
</dbReference>
<dbReference type="PANTHER" id="PTHR22914">
    <property type="entry name" value="CHITIN SYNTHASE"/>
    <property type="match status" value="1"/>
</dbReference>
<evidence type="ECO:0000313" key="12">
    <source>
        <dbReference type="EMBL" id="CAG8809094.1"/>
    </source>
</evidence>
<dbReference type="AlphaFoldDB" id="A0A9N9PCJ0"/>
<keyword evidence="5 10" id="KW-0808">Transferase</keyword>
<dbReference type="GO" id="GO:0006031">
    <property type="term" value="P:chitin biosynthetic process"/>
    <property type="evidence" value="ECO:0007669"/>
    <property type="project" value="UniProtKB-UniRule"/>
</dbReference>
<evidence type="ECO:0000256" key="4">
    <source>
        <dbReference type="ARBA" id="ARBA00022676"/>
    </source>
</evidence>
<keyword evidence="8" id="KW-0472">Membrane</keyword>
<reference evidence="12" key="1">
    <citation type="submission" date="2021-06" db="EMBL/GenBank/DDBJ databases">
        <authorList>
            <person name="Kallberg Y."/>
            <person name="Tangrot J."/>
            <person name="Rosling A."/>
        </authorList>
    </citation>
    <scope>NUCLEOTIDE SEQUENCE</scope>
    <source>
        <strain evidence="12">FL966</strain>
    </source>
</reference>
<keyword evidence="3 10" id="KW-1003">Cell membrane</keyword>
<evidence type="ECO:0000256" key="9">
    <source>
        <dbReference type="ARBA" id="ARBA00023316"/>
    </source>
</evidence>
<dbReference type="Pfam" id="PF08407">
    <property type="entry name" value="Chitin_synth_1N"/>
    <property type="match status" value="1"/>
</dbReference>
<dbReference type="Pfam" id="PF01644">
    <property type="entry name" value="Chitin_synth_1"/>
    <property type="match status" value="1"/>
</dbReference>
<name>A0A9N9PCJ0_9GLOM</name>
<evidence type="ECO:0000313" key="13">
    <source>
        <dbReference type="Proteomes" id="UP000789759"/>
    </source>
</evidence>
<feature type="non-terminal residue" evidence="12">
    <location>
        <position position="323"/>
    </location>
</feature>
<evidence type="ECO:0000256" key="8">
    <source>
        <dbReference type="ARBA" id="ARBA00023136"/>
    </source>
</evidence>
<evidence type="ECO:0000256" key="2">
    <source>
        <dbReference type="ARBA" id="ARBA00012543"/>
    </source>
</evidence>
<evidence type="ECO:0000256" key="10">
    <source>
        <dbReference type="RuleBase" id="RU366040"/>
    </source>
</evidence>
<keyword evidence="7" id="KW-1133">Transmembrane helix</keyword>
<dbReference type="Proteomes" id="UP000789759">
    <property type="component" value="Unassembled WGS sequence"/>
</dbReference>
<dbReference type="PANTHER" id="PTHR22914:SF9">
    <property type="entry name" value="CHITIN SYNTHASE 1"/>
    <property type="match status" value="1"/>
</dbReference>
<comment type="catalytic activity">
    <reaction evidence="10">
        <text>[(1-&gt;4)-N-acetyl-beta-D-glucosaminyl](n) + UDP-N-acetyl-alpha-D-glucosamine = [(1-&gt;4)-N-acetyl-beta-D-glucosaminyl](n+1) + UDP + H(+)</text>
        <dbReference type="Rhea" id="RHEA:16637"/>
        <dbReference type="Rhea" id="RHEA-COMP:9593"/>
        <dbReference type="Rhea" id="RHEA-COMP:9595"/>
        <dbReference type="ChEBI" id="CHEBI:15378"/>
        <dbReference type="ChEBI" id="CHEBI:17029"/>
        <dbReference type="ChEBI" id="CHEBI:57705"/>
        <dbReference type="ChEBI" id="CHEBI:58223"/>
        <dbReference type="EC" id="2.4.1.16"/>
    </reaction>
</comment>
<evidence type="ECO:0000256" key="6">
    <source>
        <dbReference type="ARBA" id="ARBA00022692"/>
    </source>
</evidence>
<evidence type="ECO:0000259" key="11">
    <source>
        <dbReference type="Pfam" id="PF08407"/>
    </source>
</evidence>
<keyword evidence="4 10" id="KW-0328">Glycosyltransferase</keyword>
<keyword evidence="6" id="KW-0812">Transmembrane</keyword>
<dbReference type="GO" id="GO:0004100">
    <property type="term" value="F:chitin synthase activity"/>
    <property type="evidence" value="ECO:0007669"/>
    <property type="project" value="UniProtKB-UniRule"/>
</dbReference>
<comment type="similarity">
    <text evidence="10">Belongs to the chitin synthase family.</text>
</comment>
<keyword evidence="13" id="KW-1185">Reference proteome</keyword>
<feature type="domain" description="Chitin synthase N-terminal" evidence="11">
    <location>
        <begin position="83"/>
        <end position="149"/>
    </location>
</feature>
<sequence length="323" mass="37663">KEYALKSLDNNLGLDEKEFNQLQREELEKLSIEPVIEFITNDTNQTITQTELYPNEDDDLDEYNYCIEYHNDLVSISDQHRIIKPVELVNGNLVIECPVHSSLLINSPHENSEEFIHMRYTACTSKPDTFNQENFTLRQAVYEPMRQTELFILIAINDEDEIMLSNTLHKIVENIAYLCSLSESQTWGEDGWKKIIVCIISDRNKINKRTLSYLKTLGVYQDGIARSKVNNKTVRAHIYEYTTQISIKCSKDSVDKKTTISTQILFCLKEKNKGKTDYFIGDIVYMGNMYNLHDPSQTIWQQKETNRKQNNRELSLIINLLQL</sequence>
<organism evidence="12 13">
    <name type="scientific">Cetraspora pellucida</name>
    <dbReference type="NCBI Taxonomy" id="1433469"/>
    <lineage>
        <taxon>Eukaryota</taxon>
        <taxon>Fungi</taxon>
        <taxon>Fungi incertae sedis</taxon>
        <taxon>Mucoromycota</taxon>
        <taxon>Glomeromycotina</taxon>
        <taxon>Glomeromycetes</taxon>
        <taxon>Diversisporales</taxon>
        <taxon>Gigasporaceae</taxon>
        <taxon>Cetraspora</taxon>
    </lineage>
</organism>
<dbReference type="InterPro" id="IPR004835">
    <property type="entry name" value="Chitin_synth"/>
</dbReference>
<comment type="caution">
    <text evidence="12">The sequence shown here is derived from an EMBL/GenBank/DDBJ whole genome shotgun (WGS) entry which is preliminary data.</text>
</comment>
<evidence type="ECO:0000256" key="1">
    <source>
        <dbReference type="ARBA" id="ARBA00004651"/>
    </source>
</evidence>
<evidence type="ECO:0000256" key="3">
    <source>
        <dbReference type="ARBA" id="ARBA00022475"/>
    </source>
</evidence>
<dbReference type="OrthoDB" id="26569at2759"/>